<accession>A0A151B2B4</accession>
<gene>
    <name evidence="1" type="ORF">MOMUL_06510</name>
</gene>
<protein>
    <recommendedName>
        <fullName evidence="3">DUF1284 domain-containing protein</fullName>
    </recommendedName>
</protein>
<name>A0A151B2B4_9FIRM</name>
<keyword evidence="2" id="KW-1185">Reference proteome</keyword>
<dbReference type="Pfam" id="PF06935">
    <property type="entry name" value="DUF1284"/>
    <property type="match status" value="1"/>
</dbReference>
<dbReference type="InterPro" id="IPR009702">
    <property type="entry name" value="DUF1284"/>
</dbReference>
<proteinExistence type="predicted"/>
<sequence>MFSVKMAPALFPNSLLYSVRAHHLLCARHFQGYGYSPAFVRRVRRTLALWQGRTQSLLSVINDYDAWCRACPNRGTDNCTTAVARDSLVLKHLGLVPGTALTWAAARELVGRKVDKNAAGRLCAGCPWLAGGYCRW</sequence>
<dbReference type="PATRIC" id="fig|1122241.3.peg.685"/>
<evidence type="ECO:0000313" key="1">
    <source>
        <dbReference type="EMBL" id="KYH33933.1"/>
    </source>
</evidence>
<comment type="caution">
    <text evidence="1">The sequence shown here is derived from an EMBL/GenBank/DDBJ whole genome shotgun (WGS) entry which is preliminary data.</text>
</comment>
<reference evidence="1 2" key="1">
    <citation type="submission" date="2016-02" db="EMBL/GenBank/DDBJ databases">
        <title>Genome sequence of Moorella mulderi DSM 14980.</title>
        <authorList>
            <person name="Poehlein A."/>
            <person name="Daniel R."/>
        </authorList>
    </citation>
    <scope>NUCLEOTIDE SEQUENCE [LARGE SCALE GENOMIC DNA]</scope>
    <source>
        <strain evidence="1 2">DSM 14980</strain>
    </source>
</reference>
<dbReference type="Proteomes" id="UP000075670">
    <property type="component" value="Unassembled WGS sequence"/>
</dbReference>
<evidence type="ECO:0000313" key="2">
    <source>
        <dbReference type="Proteomes" id="UP000075670"/>
    </source>
</evidence>
<evidence type="ECO:0008006" key="3">
    <source>
        <dbReference type="Google" id="ProtNLM"/>
    </source>
</evidence>
<dbReference type="AlphaFoldDB" id="A0A151B2B4"/>
<organism evidence="1 2">
    <name type="scientific">Moorella mulderi DSM 14980</name>
    <dbReference type="NCBI Taxonomy" id="1122241"/>
    <lineage>
        <taxon>Bacteria</taxon>
        <taxon>Bacillati</taxon>
        <taxon>Bacillota</taxon>
        <taxon>Clostridia</taxon>
        <taxon>Neomoorellales</taxon>
        <taxon>Neomoorellaceae</taxon>
        <taxon>Neomoorella</taxon>
    </lineage>
</organism>
<dbReference type="EMBL" id="LTBC01000001">
    <property type="protein sequence ID" value="KYH33933.1"/>
    <property type="molecule type" value="Genomic_DNA"/>
</dbReference>